<evidence type="ECO:0000256" key="1">
    <source>
        <dbReference type="SAM" id="MobiDB-lite"/>
    </source>
</evidence>
<dbReference type="RefSeq" id="XP_034014358.1">
    <property type="nucleotide sequence ID" value="XM_034158967.1"/>
</dbReference>
<organism evidence="2 3">
    <name type="scientific">Diutina rugosa</name>
    <name type="common">Yeast</name>
    <name type="synonym">Candida rugosa</name>
    <dbReference type="NCBI Taxonomy" id="5481"/>
    <lineage>
        <taxon>Eukaryota</taxon>
        <taxon>Fungi</taxon>
        <taxon>Dikarya</taxon>
        <taxon>Ascomycota</taxon>
        <taxon>Saccharomycotina</taxon>
        <taxon>Pichiomycetes</taxon>
        <taxon>Debaryomycetaceae</taxon>
        <taxon>Diutina</taxon>
    </lineage>
</organism>
<protein>
    <submittedName>
        <fullName evidence="2">Uncharacterized protein</fullName>
    </submittedName>
</protein>
<keyword evidence="3" id="KW-1185">Reference proteome</keyword>
<name>A0A642UWQ3_DIURU</name>
<dbReference type="EMBL" id="SWFT01000027">
    <property type="protein sequence ID" value="KAA8907007.1"/>
    <property type="molecule type" value="Genomic_DNA"/>
</dbReference>
<comment type="caution">
    <text evidence="2">The sequence shown here is derived from an EMBL/GenBank/DDBJ whole genome shotgun (WGS) entry which is preliminary data.</text>
</comment>
<dbReference type="GeneID" id="54779344"/>
<evidence type="ECO:0000313" key="2">
    <source>
        <dbReference type="EMBL" id="KAA8907007.1"/>
    </source>
</evidence>
<sequence length="131" mass="14980">MSASITIEELLRYHRQHVDGGDDECYEYIQSKGRKLWPESSLAQPVAPATIEAESNSIALDDLELDCETLDRNIAANRESCLQDPRVQQFLQQQQNHRQQFEAELERRGLGKTSNNNNNGSSNKKKVMLNY</sequence>
<feature type="region of interest" description="Disordered" evidence="1">
    <location>
        <begin position="91"/>
        <end position="131"/>
    </location>
</feature>
<dbReference type="Proteomes" id="UP000449547">
    <property type="component" value="Unassembled WGS sequence"/>
</dbReference>
<accession>A0A642UWQ3</accession>
<dbReference type="VEuPathDB" id="FungiDB:DIURU_000691"/>
<gene>
    <name evidence="2" type="ORF">DIURU_000691</name>
</gene>
<reference evidence="2 3" key="1">
    <citation type="submission" date="2019-07" db="EMBL/GenBank/DDBJ databases">
        <title>Genome assembly of two rare yeast pathogens: Diutina rugosa and Trichomonascus ciferrii.</title>
        <authorList>
            <person name="Mixao V."/>
            <person name="Saus E."/>
            <person name="Hansen A."/>
            <person name="Lass-Flor C."/>
            <person name="Gabaldon T."/>
        </authorList>
    </citation>
    <scope>NUCLEOTIDE SEQUENCE [LARGE SCALE GENOMIC DNA]</scope>
    <source>
        <strain evidence="2 3">CBS 613</strain>
    </source>
</reference>
<evidence type="ECO:0000313" key="3">
    <source>
        <dbReference type="Proteomes" id="UP000449547"/>
    </source>
</evidence>
<feature type="compositionally biased region" description="Basic and acidic residues" evidence="1">
    <location>
        <begin position="99"/>
        <end position="109"/>
    </location>
</feature>
<dbReference type="AlphaFoldDB" id="A0A642UWQ3"/>
<proteinExistence type="predicted"/>